<sequence length="64" mass="7244">MEGYKQMKPPRGTSHVRLDTKYEGTKRMAICSIKDMDCLAGCKGKVTYLHKLSRGKYKELGSFA</sequence>
<dbReference type="AlphaFoldDB" id="A0A383AAZ2"/>
<evidence type="ECO:0000313" key="1">
    <source>
        <dbReference type="EMBL" id="SVE05056.1"/>
    </source>
</evidence>
<organism evidence="1">
    <name type="scientific">marine metagenome</name>
    <dbReference type="NCBI Taxonomy" id="408172"/>
    <lineage>
        <taxon>unclassified sequences</taxon>
        <taxon>metagenomes</taxon>
        <taxon>ecological metagenomes</taxon>
    </lineage>
</organism>
<protein>
    <submittedName>
        <fullName evidence="1">Uncharacterized protein</fullName>
    </submittedName>
</protein>
<proteinExistence type="predicted"/>
<feature type="non-terminal residue" evidence="1">
    <location>
        <position position="64"/>
    </location>
</feature>
<dbReference type="EMBL" id="UINC01190752">
    <property type="protein sequence ID" value="SVE05056.1"/>
    <property type="molecule type" value="Genomic_DNA"/>
</dbReference>
<accession>A0A383AAZ2</accession>
<gene>
    <name evidence="1" type="ORF">METZ01_LOCUS457910</name>
</gene>
<name>A0A383AAZ2_9ZZZZ</name>
<reference evidence="1" key="1">
    <citation type="submission" date="2018-05" db="EMBL/GenBank/DDBJ databases">
        <authorList>
            <person name="Lanie J.A."/>
            <person name="Ng W.-L."/>
            <person name="Kazmierczak K.M."/>
            <person name="Andrzejewski T.M."/>
            <person name="Davidsen T.M."/>
            <person name="Wayne K.J."/>
            <person name="Tettelin H."/>
            <person name="Glass J.I."/>
            <person name="Rusch D."/>
            <person name="Podicherti R."/>
            <person name="Tsui H.-C.T."/>
            <person name="Winkler M.E."/>
        </authorList>
    </citation>
    <scope>NUCLEOTIDE SEQUENCE</scope>
</reference>